<organism evidence="1 2">
    <name type="scientific">Schleiferia thermophila</name>
    <dbReference type="NCBI Taxonomy" id="884107"/>
    <lineage>
        <taxon>Bacteria</taxon>
        <taxon>Pseudomonadati</taxon>
        <taxon>Bacteroidota</taxon>
        <taxon>Flavobacteriia</taxon>
        <taxon>Flavobacteriales</taxon>
        <taxon>Schleiferiaceae</taxon>
        <taxon>Schleiferia</taxon>
    </lineage>
</organism>
<evidence type="ECO:0000313" key="2">
    <source>
        <dbReference type="Proteomes" id="UP000253517"/>
    </source>
</evidence>
<dbReference type="AlphaFoldDB" id="A0A369A6M1"/>
<dbReference type="EMBL" id="QPJS01000001">
    <property type="protein sequence ID" value="RCX04791.1"/>
    <property type="molecule type" value="Genomic_DNA"/>
</dbReference>
<dbReference type="Proteomes" id="UP000253517">
    <property type="component" value="Unassembled WGS sequence"/>
</dbReference>
<dbReference type="RefSeq" id="WP_084180228.1">
    <property type="nucleotide sequence ID" value="NZ_BHZF01000001.1"/>
</dbReference>
<comment type="caution">
    <text evidence="1">The sequence shown here is derived from an EMBL/GenBank/DDBJ whole genome shotgun (WGS) entry which is preliminary data.</text>
</comment>
<gene>
    <name evidence="1" type="ORF">DES35_10161</name>
</gene>
<protein>
    <submittedName>
        <fullName evidence="1">Phosphate-selective porin O/P</fullName>
    </submittedName>
</protein>
<sequence>MKVFLRFFGICVLWFPGLSSGQITMTNGDHTIEITGSISTYYNHRFMKEGELNLRKNRFRLRDAQLQIEGRYKKTIEYELQVDFSDIGQSLTGVIDPENPGIMDAYVHYKGLGIVDLTFGYTKLPYSRSSLVPFVYTPYWQRAEIVRGDIFSRRDIGVSLSKTFWRQRVKIEGGIYNGLGELSLRGDNDPSGNLEYIGRAEVAYPSRFRYRDIDDRITPVPMFAAGFNARYTDKSQPVGNRTLPGGAGGEYNVKVIDGKKYVYGFDLAFQWMGFSAQYEFHYYRATPRDSNNFMLMGLPKWQTGGFFQGGGMYGQLNYFSKPLKSIFSVRYEELMLNDLIAGKMVRFGGAYAFQLNGWKSMIKVQYWLIDQEDPLDPLRWTSQVRLGWQYLFQ</sequence>
<dbReference type="Gene3D" id="2.40.160.10">
    <property type="entry name" value="Porin"/>
    <property type="match status" value="1"/>
</dbReference>
<keyword evidence="2" id="KW-1185">Reference proteome</keyword>
<proteinExistence type="predicted"/>
<evidence type="ECO:0000313" key="1">
    <source>
        <dbReference type="EMBL" id="RCX04791.1"/>
    </source>
</evidence>
<reference evidence="1 2" key="1">
    <citation type="submission" date="2018-07" db="EMBL/GenBank/DDBJ databases">
        <title>Genomic Encyclopedia of Type Strains, Phase IV (KMG-IV): sequencing the most valuable type-strain genomes for metagenomic binning, comparative biology and taxonomic classification.</title>
        <authorList>
            <person name="Goeker M."/>
        </authorList>
    </citation>
    <scope>NUCLEOTIDE SEQUENCE [LARGE SCALE GENOMIC DNA]</scope>
    <source>
        <strain evidence="1 2">DSM 21410</strain>
    </source>
</reference>
<dbReference type="InterPro" id="IPR023614">
    <property type="entry name" value="Porin_dom_sf"/>
</dbReference>
<dbReference type="Pfam" id="PF07396">
    <property type="entry name" value="Porin_O_P"/>
    <property type="match status" value="1"/>
</dbReference>
<accession>A0A369A6M1</accession>
<name>A0A369A6M1_9FLAO</name>
<dbReference type="InterPro" id="IPR010870">
    <property type="entry name" value="Porin_O/P"/>
</dbReference>